<keyword evidence="2" id="KW-0677">Repeat</keyword>
<evidence type="ECO:0000313" key="11">
    <source>
        <dbReference type="Proteomes" id="UP000267821"/>
    </source>
</evidence>
<evidence type="ECO:0000256" key="4">
    <source>
        <dbReference type="ARBA" id="ARBA00022833"/>
    </source>
</evidence>
<protein>
    <submittedName>
        <fullName evidence="10">DnaJ-domain-containing protein</fullName>
    </submittedName>
</protein>
<dbReference type="EMBL" id="ML121527">
    <property type="protein sequence ID" value="RPB29612.1"/>
    <property type="molecule type" value="Genomic_DNA"/>
</dbReference>
<dbReference type="PROSITE" id="PS50076">
    <property type="entry name" value="DNAJ_2"/>
    <property type="match status" value="1"/>
</dbReference>
<dbReference type="SUPFAM" id="SSF49493">
    <property type="entry name" value="HSP40/DnaJ peptide-binding domain"/>
    <property type="match status" value="2"/>
</dbReference>
<dbReference type="InterPro" id="IPR036410">
    <property type="entry name" value="HSP_DnaJ_Cys-rich_dom_sf"/>
</dbReference>
<dbReference type="PROSITE" id="PS00636">
    <property type="entry name" value="DNAJ_1"/>
    <property type="match status" value="1"/>
</dbReference>
<dbReference type="GO" id="GO:0051082">
    <property type="term" value="F:unfolded protein binding"/>
    <property type="evidence" value="ECO:0007669"/>
    <property type="project" value="InterPro"/>
</dbReference>
<dbReference type="Gene3D" id="1.10.287.110">
    <property type="entry name" value="DnaJ domain"/>
    <property type="match status" value="1"/>
</dbReference>
<dbReference type="FunCoup" id="A0A3N4MB43">
    <property type="interactions" value="434"/>
</dbReference>
<keyword evidence="7" id="KW-0732">Signal</keyword>
<evidence type="ECO:0000256" key="2">
    <source>
        <dbReference type="ARBA" id="ARBA00022737"/>
    </source>
</evidence>
<dbReference type="GO" id="GO:0006457">
    <property type="term" value="P:protein folding"/>
    <property type="evidence" value="ECO:0007669"/>
    <property type="project" value="InterPro"/>
</dbReference>
<evidence type="ECO:0000259" key="9">
    <source>
        <dbReference type="PROSITE" id="PS51188"/>
    </source>
</evidence>
<dbReference type="Proteomes" id="UP000267821">
    <property type="component" value="Unassembled WGS sequence"/>
</dbReference>
<evidence type="ECO:0000256" key="3">
    <source>
        <dbReference type="ARBA" id="ARBA00022771"/>
    </source>
</evidence>
<dbReference type="InterPro" id="IPR001305">
    <property type="entry name" value="HSP_DnaJ_Cys-rich_dom"/>
</dbReference>
<keyword evidence="3 6" id="KW-0863">Zinc-finger</keyword>
<feature type="domain" description="CR-type" evidence="9">
    <location>
        <begin position="142"/>
        <end position="224"/>
    </location>
</feature>
<dbReference type="InParanoid" id="A0A3N4MB43"/>
<feature type="domain" description="J" evidence="8">
    <location>
        <begin position="19"/>
        <end position="84"/>
    </location>
</feature>
<evidence type="ECO:0000313" key="10">
    <source>
        <dbReference type="EMBL" id="RPB29612.1"/>
    </source>
</evidence>
<evidence type="ECO:0000256" key="6">
    <source>
        <dbReference type="PROSITE-ProRule" id="PRU00546"/>
    </source>
</evidence>
<dbReference type="InterPro" id="IPR036869">
    <property type="entry name" value="J_dom_sf"/>
</dbReference>
<name>A0A3N4MB43_9PEZI</name>
<dbReference type="OrthoDB" id="550424at2759"/>
<keyword evidence="4 6" id="KW-0862">Zinc</keyword>
<dbReference type="Gene3D" id="2.60.260.20">
    <property type="entry name" value="Urease metallochaperone UreE, N-terminal domain"/>
    <property type="match status" value="2"/>
</dbReference>
<dbReference type="GO" id="GO:0008270">
    <property type="term" value="F:zinc ion binding"/>
    <property type="evidence" value="ECO:0007669"/>
    <property type="project" value="UniProtKB-KW"/>
</dbReference>
<keyword evidence="1 6" id="KW-0479">Metal-binding</keyword>
<dbReference type="InterPro" id="IPR002939">
    <property type="entry name" value="DnaJ_C"/>
</dbReference>
<dbReference type="CDD" id="cd06257">
    <property type="entry name" value="DnaJ"/>
    <property type="match status" value="1"/>
</dbReference>
<keyword evidence="5" id="KW-0143">Chaperone</keyword>
<reference evidence="10 11" key="1">
    <citation type="journal article" date="2018" name="Nat. Ecol. Evol.">
        <title>Pezizomycetes genomes reveal the molecular basis of ectomycorrhizal truffle lifestyle.</title>
        <authorList>
            <person name="Murat C."/>
            <person name="Payen T."/>
            <person name="Noel B."/>
            <person name="Kuo A."/>
            <person name="Morin E."/>
            <person name="Chen J."/>
            <person name="Kohler A."/>
            <person name="Krizsan K."/>
            <person name="Balestrini R."/>
            <person name="Da Silva C."/>
            <person name="Montanini B."/>
            <person name="Hainaut M."/>
            <person name="Levati E."/>
            <person name="Barry K.W."/>
            <person name="Belfiori B."/>
            <person name="Cichocki N."/>
            <person name="Clum A."/>
            <person name="Dockter R.B."/>
            <person name="Fauchery L."/>
            <person name="Guy J."/>
            <person name="Iotti M."/>
            <person name="Le Tacon F."/>
            <person name="Lindquist E.A."/>
            <person name="Lipzen A."/>
            <person name="Malagnac F."/>
            <person name="Mello A."/>
            <person name="Molinier V."/>
            <person name="Miyauchi S."/>
            <person name="Poulain J."/>
            <person name="Riccioni C."/>
            <person name="Rubini A."/>
            <person name="Sitrit Y."/>
            <person name="Splivallo R."/>
            <person name="Traeger S."/>
            <person name="Wang M."/>
            <person name="Zifcakova L."/>
            <person name="Wipf D."/>
            <person name="Zambonelli A."/>
            <person name="Paolocci F."/>
            <person name="Nowrousian M."/>
            <person name="Ottonello S."/>
            <person name="Baldrian P."/>
            <person name="Spatafora J.W."/>
            <person name="Henrissat B."/>
            <person name="Nagy L.G."/>
            <person name="Aury J.M."/>
            <person name="Wincker P."/>
            <person name="Grigoriev I.V."/>
            <person name="Bonfante P."/>
            <person name="Martin F.M."/>
        </authorList>
    </citation>
    <scope>NUCLEOTIDE SEQUENCE [LARGE SCALE GENOMIC DNA]</scope>
    <source>
        <strain evidence="10 11">ATCC MYA-4762</strain>
    </source>
</reference>
<dbReference type="InterPro" id="IPR044713">
    <property type="entry name" value="DNJA1/2-like"/>
</dbReference>
<feature type="signal peptide" evidence="7">
    <location>
        <begin position="1"/>
        <end position="17"/>
    </location>
</feature>
<proteinExistence type="predicted"/>
<dbReference type="PANTHER" id="PTHR43888">
    <property type="entry name" value="DNAJ-LIKE-2, ISOFORM A-RELATED"/>
    <property type="match status" value="1"/>
</dbReference>
<dbReference type="Pfam" id="PF00226">
    <property type="entry name" value="DnaJ"/>
    <property type="match status" value="1"/>
</dbReference>
<evidence type="ECO:0000259" key="8">
    <source>
        <dbReference type="PROSITE" id="PS50076"/>
    </source>
</evidence>
<feature type="zinc finger region" description="CR-type" evidence="6">
    <location>
        <begin position="142"/>
        <end position="224"/>
    </location>
</feature>
<sequence length="391" mass="43746">MLIIPTLLWFLLPLVFAQDYYKILGVSKSATDRELKTAYRKLSKKWHPDKNPNSEEAHQKFVELAEAYEALSDADSRRIYDQYGGEGLKQHQQRGGANWQHHDPFDMFSRFFGGGGHFQQGQRRGPNMEVRISVPLRDFYTGKHLEFQVEKQTICEECEGSGSSDGQTHSCERCGGRGVRIVKHMLAPGIFQQVQSVCDVCGGKGQTIAHPCSVCQGQKVIRGHATHTVIIEKGAPRGARVTFENEADEHPEYVAGDLIVTLDEKTPDIDSHGDDEDPTDGIFFRRRGDDLFWKEVLSLREALLGGWVRNITHLDGHVVRLGRDKSKMVQPGHVDVIEGEGMPIHEGHGYGNLIVEYTVILPDLAGEGLLGDLRGVFEKWYGTGEGVKDEL</sequence>
<dbReference type="FunFam" id="2.10.230.10:FF:000001">
    <property type="entry name" value="DnaJ subfamily A member 2"/>
    <property type="match status" value="1"/>
</dbReference>
<dbReference type="SUPFAM" id="SSF46565">
    <property type="entry name" value="Chaperone J-domain"/>
    <property type="match status" value="1"/>
</dbReference>
<gene>
    <name evidence="10" type="ORF">L211DRAFT_800067</name>
</gene>
<dbReference type="CDD" id="cd10719">
    <property type="entry name" value="DnaJ_zf"/>
    <property type="match status" value="1"/>
</dbReference>
<dbReference type="SMART" id="SM00271">
    <property type="entry name" value="DnaJ"/>
    <property type="match status" value="1"/>
</dbReference>
<dbReference type="PROSITE" id="PS51188">
    <property type="entry name" value="ZF_CR"/>
    <property type="match status" value="1"/>
</dbReference>
<dbReference type="GO" id="GO:0030544">
    <property type="term" value="F:Hsp70 protein binding"/>
    <property type="evidence" value="ECO:0007669"/>
    <property type="project" value="InterPro"/>
</dbReference>
<dbReference type="InterPro" id="IPR001623">
    <property type="entry name" value="DnaJ_domain"/>
</dbReference>
<organism evidence="10 11">
    <name type="scientific">Terfezia boudieri ATCC MYA-4762</name>
    <dbReference type="NCBI Taxonomy" id="1051890"/>
    <lineage>
        <taxon>Eukaryota</taxon>
        <taxon>Fungi</taxon>
        <taxon>Dikarya</taxon>
        <taxon>Ascomycota</taxon>
        <taxon>Pezizomycotina</taxon>
        <taxon>Pezizomycetes</taxon>
        <taxon>Pezizales</taxon>
        <taxon>Pezizaceae</taxon>
        <taxon>Terfezia</taxon>
    </lineage>
</organism>
<dbReference type="SUPFAM" id="SSF57938">
    <property type="entry name" value="DnaJ/Hsp40 cysteine-rich domain"/>
    <property type="match status" value="1"/>
</dbReference>
<accession>A0A3N4MB43</accession>
<evidence type="ECO:0000256" key="7">
    <source>
        <dbReference type="SAM" id="SignalP"/>
    </source>
</evidence>
<evidence type="ECO:0000256" key="5">
    <source>
        <dbReference type="ARBA" id="ARBA00023186"/>
    </source>
</evidence>
<dbReference type="STRING" id="1051890.A0A3N4MB43"/>
<dbReference type="InterPro" id="IPR018253">
    <property type="entry name" value="DnaJ_domain_CS"/>
</dbReference>
<dbReference type="PRINTS" id="PR00625">
    <property type="entry name" value="JDOMAIN"/>
</dbReference>
<dbReference type="Pfam" id="PF00684">
    <property type="entry name" value="DnaJ_CXXCXGXG"/>
    <property type="match status" value="1"/>
</dbReference>
<dbReference type="CDD" id="cd10747">
    <property type="entry name" value="DnaJ_C"/>
    <property type="match status" value="1"/>
</dbReference>
<dbReference type="InterPro" id="IPR008971">
    <property type="entry name" value="HSP40/DnaJ_pept-bd"/>
</dbReference>
<dbReference type="Gene3D" id="2.10.230.10">
    <property type="entry name" value="Heat shock protein DnaJ, cysteine-rich domain"/>
    <property type="match status" value="1"/>
</dbReference>
<keyword evidence="11" id="KW-1185">Reference proteome</keyword>
<dbReference type="AlphaFoldDB" id="A0A3N4MB43"/>
<dbReference type="Pfam" id="PF01556">
    <property type="entry name" value="DnaJ_C"/>
    <property type="match status" value="1"/>
</dbReference>
<feature type="chain" id="PRO_5018023879" evidence="7">
    <location>
        <begin position="18"/>
        <end position="391"/>
    </location>
</feature>
<evidence type="ECO:0000256" key="1">
    <source>
        <dbReference type="ARBA" id="ARBA00022723"/>
    </source>
</evidence>